<keyword evidence="1" id="KW-0472">Membrane</keyword>
<feature type="transmembrane region" description="Helical" evidence="1">
    <location>
        <begin position="35"/>
        <end position="51"/>
    </location>
</feature>
<evidence type="ECO:0000313" key="3">
    <source>
        <dbReference type="Proteomes" id="UP000321504"/>
    </source>
</evidence>
<keyword evidence="1" id="KW-1133">Transmembrane helix</keyword>
<dbReference type="AlphaFoldDB" id="A0AA46L5U3"/>
<keyword evidence="1" id="KW-0812">Transmembrane</keyword>
<dbReference type="EMBL" id="VRMQ01000002">
    <property type="protein sequence ID" value="TXN16242.1"/>
    <property type="molecule type" value="Genomic_DNA"/>
</dbReference>
<proteinExistence type="predicted"/>
<protein>
    <submittedName>
        <fullName evidence="2">Uncharacterized protein</fullName>
    </submittedName>
</protein>
<evidence type="ECO:0000313" key="2">
    <source>
        <dbReference type="EMBL" id="TXN16242.1"/>
    </source>
</evidence>
<comment type="caution">
    <text evidence="2">The sequence shown here is derived from an EMBL/GenBank/DDBJ whole genome shotgun (WGS) entry which is preliminary data.</text>
</comment>
<organism evidence="2 3">
    <name type="scientific">Vibrio parahaemolyticus</name>
    <dbReference type="NCBI Taxonomy" id="670"/>
    <lineage>
        <taxon>Bacteria</taxon>
        <taxon>Pseudomonadati</taxon>
        <taxon>Pseudomonadota</taxon>
        <taxon>Gammaproteobacteria</taxon>
        <taxon>Vibrionales</taxon>
        <taxon>Vibrionaceae</taxon>
        <taxon>Vibrio</taxon>
    </lineage>
</organism>
<sequence length="67" mass="7680">MKSNKLGHVMSFSRMFSFIAFLTATFAWILSMYALFTVSVVALVVSVILYLKDRFYQNKKTTTEKSA</sequence>
<name>A0AA46L5U3_VIBPH</name>
<dbReference type="RefSeq" id="WP_029864585.1">
    <property type="nucleotide sequence ID" value="NZ_CABMHD010000004.1"/>
</dbReference>
<dbReference type="Proteomes" id="UP000321504">
    <property type="component" value="Unassembled WGS sequence"/>
</dbReference>
<accession>A0AA46L5U3</accession>
<gene>
    <name evidence="2" type="ORF">FVP01_09775</name>
</gene>
<reference evidence="2 3" key="1">
    <citation type="submission" date="2019-08" db="EMBL/GenBank/DDBJ databases">
        <title>Emerging of two pre-pandemic pathogenic O4:KUT lineages of Vibrio parahaemolyticus in coastal eastern China.</title>
        <authorList>
            <person name="Yu H."/>
        </authorList>
    </citation>
    <scope>NUCLEOTIDE SEQUENCE [LARGE SCALE GENOMIC DNA]</scope>
    <source>
        <strain evidence="2 3">HZ17-383</strain>
    </source>
</reference>
<evidence type="ECO:0000256" key="1">
    <source>
        <dbReference type="SAM" id="Phobius"/>
    </source>
</evidence>